<dbReference type="InterPro" id="IPR014710">
    <property type="entry name" value="RmlC-like_jellyroll"/>
</dbReference>
<gene>
    <name evidence="1" type="ORF">V6M85_03525</name>
</gene>
<accession>A0AAX4L2Q2</accession>
<dbReference type="InterPro" id="IPR047183">
    <property type="entry name" value="GDO-like"/>
</dbReference>
<dbReference type="GO" id="GO:0051213">
    <property type="term" value="F:dioxygenase activity"/>
    <property type="evidence" value="ECO:0007669"/>
    <property type="project" value="InterPro"/>
</dbReference>
<dbReference type="SUPFAM" id="SSF51182">
    <property type="entry name" value="RmlC-like cupins"/>
    <property type="match status" value="1"/>
</dbReference>
<evidence type="ECO:0000313" key="2">
    <source>
        <dbReference type="Proteomes" id="UP001432202"/>
    </source>
</evidence>
<dbReference type="GeneID" id="89335807"/>
<dbReference type="RefSeq" id="WP_338603047.1">
    <property type="nucleotide sequence ID" value="NZ_CP146016.1"/>
</dbReference>
<dbReference type="InterPro" id="IPR011051">
    <property type="entry name" value="RmlC_Cupin_sf"/>
</dbReference>
<dbReference type="AlphaFoldDB" id="A0AAX4L2Q2"/>
<dbReference type="PANTHER" id="PTHR41517:SF1">
    <property type="entry name" value="CUPIN"/>
    <property type="match status" value="1"/>
</dbReference>
<organism evidence="1 2">
    <name type="scientific">Sulfolobus tengchongensis</name>
    <dbReference type="NCBI Taxonomy" id="207809"/>
    <lineage>
        <taxon>Archaea</taxon>
        <taxon>Thermoproteota</taxon>
        <taxon>Thermoprotei</taxon>
        <taxon>Sulfolobales</taxon>
        <taxon>Sulfolobaceae</taxon>
        <taxon>Sulfolobus</taxon>
    </lineage>
</organism>
<reference evidence="1 2" key="1">
    <citation type="submission" date="2024-02" db="EMBL/GenBank/DDBJ databases">
        <title>STSV induces naive adaptation in Sulfolobus.</title>
        <authorList>
            <person name="Xiang X."/>
            <person name="Song M."/>
        </authorList>
    </citation>
    <scope>NUCLEOTIDE SEQUENCE [LARGE SCALE GENOMIC DNA]</scope>
    <source>
        <strain evidence="1 2">RT2</strain>
    </source>
</reference>
<keyword evidence="2" id="KW-1185">Reference proteome</keyword>
<evidence type="ECO:0000313" key="1">
    <source>
        <dbReference type="EMBL" id="WWQ61162.1"/>
    </source>
</evidence>
<dbReference type="EMBL" id="CP146016">
    <property type="protein sequence ID" value="WWQ61162.1"/>
    <property type="molecule type" value="Genomic_DNA"/>
</dbReference>
<proteinExistence type="predicted"/>
<dbReference type="Proteomes" id="UP001432202">
    <property type="component" value="Chromosome"/>
</dbReference>
<evidence type="ECO:0008006" key="3">
    <source>
        <dbReference type="Google" id="ProtNLM"/>
    </source>
</evidence>
<protein>
    <recommendedName>
        <fullName evidence="3">Gentisate 1,2-dioxygenase</fullName>
    </recommendedName>
</protein>
<dbReference type="Gene3D" id="2.60.120.10">
    <property type="entry name" value="Jelly Rolls"/>
    <property type="match status" value="1"/>
</dbReference>
<sequence length="364" mass="41673">MSSRISEELRNILDEMAKYNIYVGLFPEEAKRQGKKSIFTNSPEPIIIPYKWDYEIAKKFLYSISQYISPKESERRVIHLVNPGLKDTKPFDNLAIAPTLTGGIQLIKAGESAPAHRHTPTNLRLILEAPNEGAYIIYDGYKMNLEVGDVLVQSNWTLHEHHNDGKTDLIWFSGLDSPFLLYLGAIFYQKSEEKFQTSEKGDVILDSLGYSLKPLNINYQSYNPLIKYSYSRTKKALTELDEHNKVDENEGIIVEYLNPVNGGPALPTISIKMRLIRPKTELKPLRSTENEVFIPVEGTVTFDIIESSIGSLRLDLKTRDPIVIPSWTKYRIINNDDKPAIVFSYSDKPIFDAFGLYRKEKYKE</sequence>
<name>A0AAX4L2Q2_9CREN</name>
<dbReference type="PANTHER" id="PTHR41517">
    <property type="entry name" value="1,2-DIOXYGENASE PROTEIN-RELATED"/>
    <property type="match status" value="1"/>
</dbReference>
<dbReference type="CDD" id="cd02216">
    <property type="entry name" value="cupin_GDO-like_N"/>
    <property type="match status" value="1"/>
</dbReference>
<dbReference type="CDD" id="cd06992">
    <property type="entry name" value="cupin_GDO-like_C"/>
    <property type="match status" value="1"/>
</dbReference>